<evidence type="ECO:0000256" key="11">
    <source>
        <dbReference type="SAM" id="MobiDB-lite"/>
    </source>
</evidence>
<dbReference type="GO" id="GO:0052716">
    <property type="term" value="F:hydroquinone:oxygen oxidoreductase activity"/>
    <property type="evidence" value="ECO:0007669"/>
    <property type="project" value="UniProtKB-EC"/>
</dbReference>
<evidence type="ECO:0000259" key="12">
    <source>
        <dbReference type="Pfam" id="PF00394"/>
    </source>
</evidence>
<proteinExistence type="inferred from homology"/>
<dbReference type="GO" id="GO:0048046">
    <property type="term" value="C:apoplast"/>
    <property type="evidence" value="ECO:0007669"/>
    <property type="project" value="UniProtKB-SubCell"/>
</dbReference>
<sequence length="294" mass="32526">HGIFQLLSPWVDGPTYVTQCPIRPEQRYTYKFNITRQEGTLWWHAHISWLRAIVHGALIIHPKAGRSFPFPKPTKEVPILLGEWYNGNVVDIEEEGMSKGIAPNISNAYTINGLPGDLYDCSQNQSYQLSVVRGKTYLLRLINDGLNTQLFFKITNHKMTVVAIDAIYTTPYVSDMVVTGPGQTTDVLVKFNQPIGSYYMAATPYASASGAIDFDNSTTRSLSTRAPIHQPQLCPQCPTLTTSHWSISSSAILPASPVDPMGPSPTQGGRAHVRDNRRQLGDVSRKCHVSGSLQ</sequence>
<dbReference type="InterPro" id="IPR008972">
    <property type="entry name" value="Cupredoxin"/>
</dbReference>
<evidence type="ECO:0000256" key="1">
    <source>
        <dbReference type="ARBA" id="ARBA00000349"/>
    </source>
</evidence>
<evidence type="ECO:0000313" key="14">
    <source>
        <dbReference type="EMBL" id="RXI02118.1"/>
    </source>
</evidence>
<keyword evidence="9" id="KW-0186">Copper</keyword>
<feature type="domain" description="Plastocyanin-like" evidence="13">
    <location>
        <begin position="1"/>
        <end position="64"/>
    </location>
</feature>
<keyword evidence="8" id="KW-0560">Oxidoreductase</keyword>
<evidence type="ECO:0000256" key="5">
    <source>
        <dbReference type="ARBA" id="ARBA00022523"/>
    </source>
</evidence>
<reference evidence="14 15" key="1">
    <citation type="submission" date="2018-10" db="EMBL/GenBank/DDBJ databases">
        <title>A high-quality apple genome assembly.</title>
        <authorList>
            <person name="Hu J."/>
        </authorList>
    </citation>
    <scope>NUCLEOTIDE SEQUENCE [LARGE SCALE GENOMIC DNA]</scope>
    <source>
        <strain evidence="15">cv. HFTH1</strain>
        <tissue evidence="14">Young leaf</tissue>
    </source>
</reference>
<name>A0A498K401_MALDO</name>
<accession>A0A498K401</accession>
<dbReference type="InterPro" id="IPR045087">
    <property type="entry name" value="Cu-oxidase_fam"/>
</dbReference>
<comment type="catalytic activity">
    <reaction evidence="1">
        <text>4 hydroquinone + O2 = 4 benzosemiquinone + 2 H2O</text>
        <dbReference type="Rhea" id="RHEA:11276"/>
        <dbReference type="ChEBI" id="CHEBI:15377"/>
        <dbReference type="ChEBI" id="CHEBI:15379"/>
        <dbReference type="ChEBI" id="CHEBI:17594"/>
        <dbReference type="ChEBI" id="CHEBI:17977"/>
        <dbReference type="EC" id="1.10.3.2"/>
    </reaction>
</comment>
<dbReference type="SUPFAM" id="SSF49503">
    <property type="entry name" value="Cupredoxins"/>
    <property type="match status" value="2"/>
</dbReference>
<dbReference type="Gene3D" id="2.60.40.420">
    <property type="entry name" value="Cupredoxins - blue copper proteins"/>
    <property type="match status" value="2"/>
</dbReference>
<feature type="domain" description="Plastocyanin-like" evidence="12">
    <location>
        <begin position="76"/>
        <end position="220"/>
    </location>
</feature>
<dbReference type="AlphaFoldDB" id="A0A498K401"/>
<dbReference type="EMBL" id="RDQH01000330">
    <property type="protein sequence ID" value="RXI02118.1"/>
    <property type="molecule type" value="Genomic_DNA"/>
</dbReference>
<evidence type="ECO:0000256" key="3">
    <source>
        <dbReference type="ARBA" id="ARBA00010609"/>
    </source>
</evidence>
<dbReference type="Proteomes" id="UP000290289">
    <property type="component" value="Chromosome 4"/>
</dbReference>
<keyword evidence="15" id="KW-1185">Reference proteome</keyword>
<dbReference type="Pfam" id="PF00394">
    <property type="entry name" value="Cu-oxidase"/>
    <property type="match status" value="1"/>
</dbReference>
<keyword evidence="6" id="KW-0964">Secreted</keyword>
<dbReference type="InterPro" id="IPR034285">
    <property type="entry name" value="CuRO_2_LCC"/>
</dbReference>
<dbReference type="Pfam" id="PF07732">
    <property type="entry name" value="Cu-oxidase_3"/>
    <property type="match status" value="1"/>
</dbReference>
<evidence type="ECO:0000259" key="13">
    <source>
        <dbReference type="Pfam" id="PF07732"/>
    </source>
</evidence>
<organism evidence="14 15">
    <name type="scientific">Malus domestica</name>
    <name type="common">Apple</name>
    <name type="synonym">Pyrus malus</name>
    <dbReference type="NCBI Taxonomy" id="3750"/>
    <lineage>
        <taxon>Eukaryota</taxon>
        <taxon>Viridiplantae</taxon>
        <taxon>Streptophyta</taxon>
        <taxon>Embryophyta</taxon>
        <taxon>Tracheophyta</taxon>
        <taxon>Spermatophyta</taxon>
        <taxon>Magnoliopsida</taxon>
        <taxon>eudicotyledons</taxon>
        <taxon>Gunneridae</taxon>
        <taxon>Pentapetalae</taxon>
        <taxon>rosids</taxon>
        <taxon>fabids</taxon>
        <taxon>Rosales</taxon>
        <taxon>Rosaceae</taxon>
        <taxon>Amygdaloideae</taxon>
        <taxon>Maleae</taxon>
        <taxon>Malus</taxon>
    </lineage>
</organism>
<feature type="region of interest" description="Disordered" evidence="11">
    <location>
        <begin position="258"/>
        <end position="294"/>
    </location>
</feature>
<evidence type="ECO:0000256" key="6">
    <source>
        <dbReference type="ARBA" id="ARBA00022525"/>
    </source>
</evidence>
<comment type="subcellular location">
    <subcellularLocation>
        <location evidence="2">Secreted</location>
        <location evidence="2">Extracellular space</location>
        <location evidence="2">Apoplast</location>
    </subcellularLocation>
</comment>
<keyword evidence="5" id="KW-0052">Apoplast</keyword>
<evidence type="ECO:0000256" key="9">
    <source>
        <dbReference type="ARBA" id="ARBA00023008"/>
    </source>
</evidence>
<keyword evidence="10" id="KW-0439">Lignin degradation</keyword>
<evidence type="ECO:0000256" key="2">
    <source>
        <dbReference type="ARBA" id="ARBA00004271"/>
    </source>
</evidence>
<dbReference type="EC" id="1.10.3.2" evidence="4"/>
<keyword evidence="7" id="KW-0677">Repeat</keyword>
<evidence type="ECO:0000256" key="10">
    <source>
        <dbReference type="ARBA" id="ARBA00023185"/>
    </source>
</evidence>
<dbReference type="CDD" id="cd13875">
    <property type="entry name" value="CuRO_2_LCC_plant"/>
    <property type="match status" value="1"/>
</dbReference>
<dbReference type="InterPro" id="IPR001117">
    <property type="entry name" value="Cu-oxidase_2nd"/>
</dbReference>
<dbReference type="GO" id="GO:0046274">
    <property type="term" value="P:lignin catabolic process"/>
    <property type="evidence" value="ECO:0007669"/>
    <property type="project" value="UniProtKB-KW"/>
</dbReference>
<evidence type="ECO:0000256" key="8">
    <source>
        <dbReference type="ARBA" id="ARBA00023002"/>
    </source>
</evidence>
<dbReference type="PANTHER" id="PTHR11709">
    <property type="entry name" value="MULTI-COPPER OXIDASE"/>
    <property type="match status" value="1"/>
</dbReference>
<comment type="similarity">
    <text evidence="3">Belongs to the multicopper oxidase family.</text>
</comment>
<evidence type="ECO:0000313" key="15">
    <source>
        <dbReference type="Proteomes" id="UP000290289"/>
    </source>
</evidence>
<dbReference type="GO" id="GO:0005507">
    <property type="term" value="F:copper ion binding"/>
    <property type="evidence" value="ECO:0007669"/>
    <property type="project" value="InterPro"/>
</dbReference>
<gene>
    <name evidence="14" type="ORF">DVH24_026648</name>
</gene>
<feature type="non-terminal residue" evidence="14">
    <location>
        <position position="1"/>
    </location>
</feature>
<dbReference type="InterPro" id="IPR011707">
    <property type="entry name" value="Cu-oxidase-like_N"/>
</dbReference>
<dbReference type="PANTHER" id="PTHR11709:SF9">
    <property type="entry name" value="LACCASE-7"/>
    <property type="match status" value="1"/>
</dbReference>
<evidence type="ECO:0000256" key="7">
    <source>
        <dbReference type="ARBA" id="ARBA00022737"/>
    </source>
</evidence>
<evidence type="ECO:0000256" key="4">
    <source>
        <dbReference type="ARBA" id="ARBA00012297"/>
    </source>
</evidence>
<comment type="caution">
    <text evidence="14">The sequence shown here is derived from an EMBL/GenBank/DDBJ whole genome shotgun (WGS) entry which is preliminary data.</text>
</comment>
<feature type="compositionally biased region" description="Basic and acidic residues" evidence="11">
    <location>
        <begin position="272"/>
        <end position="285"/>
    </location>
</feature>
<protein>
    <recommendedName>
        <fullName evidence="4">laccase</fullName>
        <ecNumber evidence="4">1.10.3.2</ecNumber>
    </recommendedName>
</protein>